<dbReference type="InterPro" id="IPR055411">
    <property type="entry name" value="LRR_FXL15/At3g58940/PEG3-like"/>
</dbReference>
<comment type="caution">
    <text evidence="2">The sequence shown here is derived from an EMBL/GenBank/DDBJ whole genome shotgun (WGS) entry which is preliminary data.</text>
</comment>
<feature type="domain" description="F-box" evidence="1">
    <location>
        <begin position="30"/>
        <end position="89"/>
    </location>
</feature>
<dbReference type="Gene3D" id="1.20.1280.50">
    <property type="match status" value="1"/>
</dbReference>
<evidence type="ECO:0000259" key="1">
    <source>
        <dbReference type="PROSITE" id="PS50181"/>
    </source>
</evidence>
<dbReference type="PANTHER" id="PTHR31293">
    <property type="entry name" value="RNI-LIKE SUPERFAMILY PROTEIN"/>
    <property type="match status" value="1"/>
</dbReference>
<dbReference type="Gene3D" id="3.80.10.10">
    <property type="entry name" value="Ribonuclease Inhibitor"/>
    <property type="match status" value="1"/>
</dbReference>
<dbReference type="Pfam" id="PF00646">
    <property type="entry name" value="F-box"/>
    <property type="match status" value="1"/>
</dbReference>
<dbReference type="SUPFAM" id="SSF52047">
    <property type="entry name" value="RNI-like"/>
    <property type="match status" value="1"/>
</dbReference>
<accession>A0A392PB26</accession>
<dbReference type="EMBL" id="LXQA010069752">
    <property type="protein sequence ID" value="MCI08650.1"/>
    <property type="molecule type" value="Genomic_DNA"/>
</dbReference>
<feature type="non-terminal residue" evidence="2">
    <location>
        <position position="263"/>
    </location>
</feature>
<name>A0A392PB26_9FABA</name>
<reference evidence="2 3" key="1">
    <citation type="journal article" date="2018" name="Front. Plant Sci.">
        <title>Red Clover (Trifolium pratense) and Zigzag Clover (T. medium) - A Picture of Genomic Similarities and Differences.</title>
        <authorList>
            <person name="Dluhosova J."/>
            <person name="Istvanek J."/>
            <person name="Nedelnik J."/>
            <person name="Repkova J."/>
        </authorList>
    </citation>
    <scope>NUCLEOTIDE SEQUENCE [LARGE SCALE GENOMIC DNA]</scope>
    <source>
        <strain evidence="3">cv. 10/8</strain>
        <tissue evidence="2">Leaf</tissue>
    </source>
</reference>
<sequence length="263" mass="30511">MYRSVQYLFFADQTDPYSSSPEKDNSGSEMININDLPEEIITHILSFLPFKHAVRTIILSQRWRLLFHSLAVLNIDDERTCSKEYWYGFRQFMDKNMFPPHSQHITLKSFHLKCDHKLWDARADSSSLNNWIIAAKQRGIEYLNLSYYDVLLVPTTLFCCKTLVVLKLEYMPVVQMKNRCSVDLPSLKTLDLYNVCFHNMKNLMRLISGCPILENLKTYVKAKGGVRVGGYFKPLSKLIKADIHLFEVPLKAVCNVQFLSIGQ</sequence>
<dbReference type="InterPro" id="IPR053781">
    <property type="entry name" value="F-box_AtFBL13-like"/>
</dbReference>
<keyword evidence="3" id="KW-1185">Reference proteome</keyword>
<dbReference type="InterPro" id="IPR055294">
    <property type="entry name" value="FBL60-like"/>
</dbReference>
<dbReference type="AlphaFoldDB" id="A0A392PB26"/>
<dbReference type="Proteomes" id="UP000265520">
    <property type="component" value="Unassembled WGS sequence"/>
</dbReference>
<dbReference type="CDD" id="cd22160">
    <property type="entry name" value="F-box_AtFBL13-like"/>
    <property type="match status" value="1"/>
</dbReference>
<dbReference type="InterPro" id="IPR001810">
    <property type="entry name" value="F-box_dom"/>
</dbReference>
<evidence type="ECO:0000313" key="3">
    <source>
        <dbReference type="Proteomes" id="UP000265520"/>
    </source>
</evidence>
<dbReference type="PANTHER" id="PTHR31293:SF12">
    <property type="entry name" value="RNI-LIKE SUPERFAMILY PROTEIN"/>
    <property type="match status" value="1"/>
</dbReference>
<dbReference type="Pfam" id="PF24758">
    <property type="entry name" value="LRR_At5g56370"/>
    <property type="match status" value="1"/>
</dbReference>
<evidence type="ECO:0000313" key="2">
    <source>
        <dbReference type="EMBL" id="MCI08650.1"/>
    </source>
</evidence>
<protein>
    <submittedName>
        <fullName evidence="2">F-box/LRR-repeat protein</fullName>
    </submittedName>
</protein>
<dbReference type="PROSITE" id="PS50181">
    <property type="entry name" value="FBOX"/>
    <property type="match status" value="1"/>
</dbReference>
<dbReference type="SMART" id="SM00256">
    <property type="entry name" value="FBOX"/>
    <property type="match status" value="1"/>
</dbReference>
<dbReference type="InterPro" id="IPR032675">
    <property type="entry name" value="LRR_dom_sf"/>
</dbReference>
<dbReference type="SUPFAM" id="SSF81383">
    <property type="entry name" value="F-box domain"/>
    <property type="match status" value="1"/>
</dbReference>
<organism evidence="2 3">
    <name type="scientific">Trifolium medium</name>
    <dbReference type="NCBI Taxonomy" id="97028"/>
    <lineage>
        <taxon>Eukaryota</taxon>
        <taxon>Viridiplantae</taxon>
        <taxon>Streptophyta</taxon>
        <taxon>Embryophyta</taxon>
        <taxon>Tracheophyta</taxon>
        <taxon>Spermatophyta</taxon>
        <taxon>Magnoliopsida</taxon>
        <taxon>eudicotyledons</taxon>
        <taxon>Gunneridae</taxon>
        <taxon>Pentapetalae</taxon>
        <taxon>rosids</taxon>
        <taxon>fabids</taxon>
        <taxon>Fabales</taxon>
        <taxon>Fabaceae</taxon>
        <taxon>Papilionoideae</taxon>
        <taxon>50 kb inversion clade</taxon>
        <taxon>NPAAA clade</taxon>
        <taxon>Hologalegina</taxon>
        <taxon>IRL clade</taxon>
        <taxon>Trifolieae</taxon>
        <taxon>Trifolium</taxon>
    </lineage>
</organism>
<proteinExistence type="predicted"/>
<dbReference type="InterPro" id="IPR036047">
    <property type="entry name" value="F-box-like_dom_sf"/>
</dbReference>